<feature type="compositionally biased region" description="Basic and acidic residues" evidence="1">
    <location>
        <begin position="187"/>
        <end position="196"/>
    </location>
</feature>
<feature type="region of interest" description="Disordered" evidence="1">
    <location>
        <begin position="185"/>
        <end position="212"/>
    </location>
</feature>
<protein>
    <submittedName>
        <fullName evidence="2">Asparagine synthase (Glutamine-hydrolysing)</fullName>
    </submittedName>
</protein>
<evidence type="ECO:0000256" key="1">
    <source>
        <dbReference type="SAM" id="MobiDB-lite"/>
    </source>
</evidence>
<dbReference type="SUPFAM" id="SSF56235">
    <property type="entry name" value="N-terminal nucleophile aminohydrolases (Ntn hydrolases)"/>
    <property type="match status" value="1"/>
</dbReference>
<dbReference type="AlphaFoldDB" id="A0A286GQG3"/>
<dbReference type="OrthoDB" id="6287162at2"/>
<organism evidence="2 3">
    <name type="scientific">Caenispirillum bisanense</name>
    <dbReference type="NCBI Taxonomy" id="414052"/>
    <lineage>
        <taxon>Bacteria</taxon>
        <taxon>Pseudomonadati</taxon>
        <taxon>Pseudomonadota</taxon>
        <taxon>Alphaproteobacteria</taxon>
        <taxon>Rhodospirillales</taxon>
        <taxon>Novispirillaceae</taxon>
        <taxon>Caenispirillum</taxon>
    </lineage>
</organism>
<name>A0A286GQG3_9PROT</name>
<proteinExistence type="predicted"/>
<sequence length="581" mass="63666">MAALYAVSGLPEDRLRAAADGLDDALRRQGFGGLRRFRGGAGIVGVTGPLEGEAAALVHAEPDGSATMVCAGTLFYRGHAGGAAMPRLLRDVLAGRVEESLLWGCFAVAVVAADRVIVFGDRTGTFHLYAAEGGRLVCSSFLALAEILPRRTVDATAAYDYVFHGAPHGGITPIAGIGLLGPATRTTTDRDGRQITEGRPCPIPDERRGETLDQSAERCLAVLDSRFEDVADGFRDRADTALSGGYDSRLIVGMLRRRGSTPALHVYGRADSDDVRVARAICSGERLALDHTDKARRKLPRDPAEMAAIVQRNLIAFDGWPCDGVFDGGGDLDTRLSRVRGGRVALNGGGGEVFRNFFYLPDRPLTPDEMRRVFWRQYDPEVGGELFDRRAYARDFARRIGDTFGVPPDLPLDRQRIDGLYPYFRCRWWMGRNTSLNARFGAGLTPFADPEVVAAALASPRRHRNFGRLQARIIQRADPALAAYESAYGHAFDRPPPLVRRVKEGLTLARPPWLRARGYGLRRLPAKLPPALDPARVAGVLGPTMAYVGRLFRMDRLRDPGQLNRALTLEVLYRHLDAEWA</sequence>
<accession>A0A286GQG3</accession>
<dbReference type="Proteomes" id="UP000219621">
    <property type="component" value="Unassembled WGS sequence"/>
</dbReference>
<evidence type="ECO:0000313" key="2">
    <source>
        <dbReference type="EMBL" id="SOD97763.1"/>
    </source>
</evidence>
<dbReference type="RefSeq" id="WP_097280188.1">
    <property type="nucleotide sequence ID" value="NZ_OCNJ01000007.1"/>
</dbReference>
<dbReference type="EMBL" id="OCNJ01000007">
    <property type="protein sequence ID" value="SOD97763.1"/>
    <property type="molecule type" value="Genomic_DNA"/>
</dbReference>
<dbReference type="Gene3D" id="3.40.50.620">
    <property type="entry name" value="HUPs"/>
    <property type="match status" value="1"/>
</dbReference>
<evidence type="ECO:0000313" key="3">
    <source>
        <dbReference type="Proteomes" id="UP000219621"/>
    </source>
</evidence>
<dbReference type="InterPro" id="IPR029055">
    <property type="entry name" value="Ntn_hydrolases_N"/>
</dbReference>
<reference evidence="2 3" key="1">
    <citation type="submission" date="2017-09" db="EMBL/GenBank/DDBJ databases">
        <authorList>
            <person name="Ehlers B."/>
            <person name="Leendertz F.H."/>
        </authorList>
    </citation>
    <scope>NUCLEOTIDE SEQUENCE [LARGE SCALE GENOMIC DNA]</scope>
    <source>
        <strain evidence="2 3">USBA 140</strain>
    </source>
</reference>
<dbReference type="InterPro" id="IPR014729">
    <property type="entry name" value="Rossmann-like_a/b/a_fold"/>
</dbReference>
<dbReference type="SUPFAM" id="SSF52402">
    <property type="entry name" value="Adenine nucleotide alpha hydrolases-like"/>
    <property type="match status" value="1"/>
</dbReference>
<keyword evidence="3" id="KW-1185">Reference proteome</keyword>
<gene>
    <name evidence="2" type="ORF">SAMN05421508_10774</name>
</gene>